<dbReference type="InterPro" id="IPR002575">
    <property type="entry name" value="Aminoglycoside_PTrfase"/>
</dbReference>
<reference evidence="2" key="2">
    <citation type="submission" date="2020-09" db="EMBL/GenBank/DDBJ databases">
        <authorList>
            <person name="Sun Q."/>
            <person name="Zhou Y."/>
        </authorList>
    </citation>
    <scope>NUCLEOTIDE SEQUENCE</scope>
    <source>
        <strain evidence="2">CGMCC 1.12777</strain>
    </source>
</reference>
<organism evidence="2 3">
    <name type="scientific">Pullulanibacillus pueri</name>
    <dbReference type="NCBI Taxonomy" id="1437324"/>
    <lineage>
        <taxon>Bacteria</taxon>
        <taxon>Bacillati</taxon>
        <taxon>Bacillota</taxon>
        <taxon>Bacilli</taxon>
        <taxon>Bacillales</taxon>
        <taxon>Sporolactobacillaceae</taxon>
        <taxon>Pullulanibacillus</taxon>
    </lineage>
</organism>
<dbReference type="RefSeq" id="WP_188496183.1">
    <property type="nucleotide sequence ID" value="NZ_BMFV01000004.1"/>
</dbReference>
<name>A0A8J2ZUJ9_9BACL</name>
<evidence type="ECO:0000313" key="3">
    <source>
        <dbReference type="Proteomes" id="UP000656813"/>
    </source>
</evidence>
<comment type="caution">
    <text evidence="2">The sequence shown here is derived from an EMBL/GenBank/DDBJ whole genome shotgun (WGS) entry which is preliminary data.</text>
</comment>
<evidence type="ECO:0000259" key="1">
    <source>
        <dbReference type="Pfam" id="PF01636"/>
    </source>
</evidence>
<dbReference type="AlphaFoldDB" id="A0A8J2ZUJ9"/>
<gene>
    <name evidence="2" type="ORF">GCM10007096_08870</name>
</gene>
<protein>
    <recommendedName>
        <fullName evidence="1">Aminoglycoside phosphotransferase domain-containing protein</fullName>
    </recommendedName>
</protein>
<dbReference type="Proteomes" id="UP000656813">
    <property type="component" value="Unassembled WGS sequence"/>
</dbReference>
<dbReference type="PANTHER" id="PTHR21310">
    <property type="entry name" value="AMINOGLYCOSIDE PHOSPHOTRANSFERASE-RELATED-RELATED"/>
    <property type="match status" value="1"/>
</dbReference>
<dbReference type="PANTHER" id="PTHR21310:SF15">
    <property type="entry name" value="AMINOGLYCOSIDE PHOSPHOTRANSFERASE DOMAIN-CONTAINING PROTEIN"/>
    <property type="match status" value="1"/>
</dbReference>
<sequence>MNLFTAEINGWSSWGKVFQSISTFKPLIRHIFAEENLPLSKIERCTPGTHAVFRVGDYVIKIFAPEESGFDGTVDFETEVFAMQRATMLGVSVPKLMTCGALQVQYRFSYLIMEYKSGIEFNKLSPTLTFEQKVAIGQRLRVITNTLNQPCDAFNQIDVIHGENRQQRWEKYAERFKRERLDYISSHDFGEKVFVHGDLNGDNILLSPEKELTIIDFADAVLAPAVYEQALIVCELFQFNKAYMQGYFGDYTVDAITDLCFNGLLIHDFGGDIIEQRVGPVDQINSLEALHRCLYLCIKYTQTFKGPYEA</sequence>
<dbReference type="Pfam" id="PF01636">
    <property type="entry name" value="APH"/>
    <property type="match status" value="1"/>
</dbReference>
<dbReference type="InterPro" id="IPR051678">
    <property type="entry name" value="AGP_Transferase"/>
</dbReference>
<feature type="domain" description="Aminoglycoside phosphotransferase" evidence="1">
    <location>
        <begin position="52"/>
        <end position="251"/>
    </location>
</feature>
<reference evidence="2" key="1">
    <citation type="journal article" date="2014" name="Int. J. Syst. Evol. Microbiol.">
        <title>Complete genome sequence of Corynebacterium casei LMG S-19264T (=DSM 44701T), isolated from a smear-ripened cheese.</title>
        <authorList>
            <consortium name="US DOE Joint Genome Institute (JGI-PGF)"/>
            <person name="Walter F."/>
            <person name="Albersmeier A."/>
            <person name="Kalinowski J."/>
            <person name="Ruckert C."/>
        </authorList>
    </citation>
    <scope>NUCLEOTIDE SEQUENCE</scope>
    <source>
        <strain evidence="2">CGMCC 1.12777</strain>
    </source>
</reference>
<dbReference type="EMBL" id="BMFV01000004">
    <property type="protein sequence ID" value="GGH77249.1"/>
    <property type="molecule type" value="Genomic_DNA"/>
</dbReference>
<proteinExistence type="predicted"/>
<dbReference type="Gene3D" id="3.90.1200.10">
    <property type="match status" value="1"/>
</dbReference>
<keyword evidence="3" id="KW-1185">Reference proteome</keyword>
<dbReference type="SUPFAM" id="SSF56112">
    <property type="entry name" value="Protein kinase-like (PK-like)"/>
    <property type="match status" value="1"/>
</dbReference>
<evidence type="ECO:0000313" key="2">
    <source>
        <dbReference type="EMBL" id="GGH77249.1"/>
    </source>
</evidence>
<dbReference type="InterPro" id="IPR011009">
    <property type="entry name" value="Kinase-like_dom_sf"/>
</dbReference>
<accession>A0A8J2ZUJ9</accession>